<name>A0AAV4QXK0_9ARAC</name>
<gene>
    <name evidence="1" type="ORF">CDAR_281551</name>
</gene>
<accession>A0AAV4QXK0</accession>
<evidence type="ECO:0000313" key="2">
    <source>
        <dbReference type="Proteomes" id="UP001054837"/>
    </source>
</evidence>
<reference evidence="1 2" key="1">
    <citation type="submission" date="2021-06" db="EMBL/GenBank/DDBJ databases">
        <title>Caerostris darwini draft genome.</title>
        <authorList>
            <person name="Kono N."/>
            <person name="Arakawa K."/>
        </authorList>
    </citation>
    <scope>NUCLEOTIDE SEQUENCE [LARGE SCALE GENOMIC DNA]</scope>
</reference>
<keyword evidence="2" id="KW-1185">Reference proteome</keyword>
<evidence type="ECO:0000313" key="1">
    <source>
        <dbReference type="EMBL" id="GIY13990.1"/>
    </source>
</evidence>
<dbReference type="Proteomes" id="UP001054837">
    <property type="component" value="Unassembled WGS sequence"/>
</dbReference>
<organism evidence="1 2">
    <name type="scientific">Caerostris darwini</name>
    <dbReference type="NCBI Taxonomy" id="1538125"/>
    <lineage>
        <taxon>Eukaryota</taxon>
        <taxon>Metazoa</taxon>
        <taxon>Ecdysozoa</taxon>
        <taxon>Arthropoda</taxon>
        <taxon>Chelicerata</taxon>
        <taxon>Arachnida</taxon>
        <taxon>Araneae</taxon>
        <taxon>Araneomorphae</taxon>
        <taxon>Entelegynae</taxon>
        <taxon>Araneoidea</taxon>
        <taxon>Araneidae</taxon>
        <taxon>Caerostris</taxon>
    </lineage>
</organism>
<dbReference type="AlphaFoldDB" id="A0AAV4QXK0"/>
<dbReference type="EMBL" id="BPLQ01005302">
    <property type="protein sequence ID" value="GIY13990.1"/>
    <property type="molecule type" value="Genomic_DNA"/>
</dbReference>
<proteinExistence type="predicted"/>
<protein>
    <submittedName>
        <fullName evidence="1">Uncharacterized protein</fullName>
    </submittedName>
</protein>
<comment type="caution">
    <text evidence="1">The sequence shown here is derived from an EMBL/GenBank/DDBJ whole genome shotgun (WGS) entry which is preliminary data.</text>
</comment>
<sequence>MALRVSQIQCAASEQGLLWNYLGRRWPFSPEEYIKWNSISTSPKQKKERKLQSHGIQMYSKMGNSSHIFNPPPNSISRPPPRDSVLFYTSSLIFGTSGKAEVKMGPLPVTLKS</sequence>